<gene>
    <name evidence="2" type="ORF">NAG76_21195</name>
</gene>
<evidence type="ECO:0008006" key="4">
    <source>
        <dbReference type="Google" id="ProtNLM"/>
    </source>
</evidence>
<feature type="transmembrane region" description="Helical" evidence="1">
    <location>
        <begin position="88"/>
        <end position="105"/>
    </location>
</feature>
<evidence type="ECO:0000256" key="1">
    <source>
        <dbReference type="SAM" id="Phobius"/>
    </source>
</evidence>
<feature type="transmembrane region" description="Helical" evidence="1">
    <location>
        <begin position="142"/>
        <end position="160"/>
    </location>
</feature>
<feature type="transmembrane region" description="Helical" evidence="1">
    <location>
        <begin position="197"/>
        <end position="215"/>
    </location>
</feature>
<dbReference type="AlphaFoldDB" id="A0A9J6ZET4"/>
<reference evidence="2" key="1">
    <citation type="submission" date="2022-05" db="EMBL/GenBank/DDBJ databases">
        <title>Novel bacterial taxa in a minimal lignocellulolytic consortium and its capacity to transform plastics disclosed by genome-resolved metagenomics.</title>
        <authorList>
            <person name="Rodriguez C.A.D."/>
            <person name="Diaz-Garcia L."/>
            <person name="Herrera K."/>
            <person name="Tarazona N.A."/>
            <person name="Sproer C."/>
            <person name="Overmann J."/>
            <person name="Jimenez D.J."/>
        </authorList>
    </citation>
    <scope>NUCLEOTIDE SEQUENCE</scope>
    <source>
        <strain evidence="2">MAG5</strain>
    </source>
</reference>
<dbReference type="KEGG" id="plig:NAG76_21195"/>
<protein>
    <recommendedName>
        <fullName evidence="4">DUF2157 domain-containing protein</fullName>
    </recommendedName>
</protein>
<dbReference type="Proteomes" id="UP001056756">
    <property type="component" value="Chromosome"/>
</dbReference>
<keyword evidence="1" id="KW-0472">Membrane</keyword>
<dbReference type="EMBL" id="CP097899">
    <property type="protein sequence ID" value="URN94305.1"/>
    <property type="molecule type" value="Genomic_DNA"/>
</dbReference>
<sequence>MKAERRTIIVREIEHWRRSKLLPDHYCDFLINLYADPVAAPKSEVPDHIVGKAIMAVSNATGKQWFLTFGIFTLISFVVLYFSVFHIALQIALILVGTGLLLWLGERIRVNNPPMGFLTITLGHLLFLCGGLFIIHDQEYTEWYWNGGLIVICSLIWIVYGIKQKLSALHFVGWLAFLLSYSLLLHQLTAAQEWYEVQLYWMPLAILYGWVSWFIHRFSKAVAGVMLLTAICTWFMPELFQFMFIDQTDFIHLQLIAKMITGGLTLFLLRKQWMVWVI</sequence>
<feature type="transmembrane region" description="Helical" evidence="1">
    <location>
        <begin position="117"/>
        <end position="136"/>
    </location>
</feature>
<keyword evidence="1" id="KW-0812">Transmembrane</keyword>
<proteinExistence type="predicted"/>
<organism evidence="2 3">
    <name type="scientific">Candidatus Pristimantibacillus lignocellulolyticus</name>
    <dbReference type="NCBI Taxonomy" id="2994561"/>
    <lineage>
        <taxon>Bacteria</taxon>
        <taxon>Bacillati</taxon>
        <taxon>Bacillota</taxon>
        <taxon>Bacilli</taxon>
        <taxon>Bacillales</taxon>
        <taxon>Paenibacillaceae</taxon>
        <taxon>Candidatus Pristimantibacillus</taxon>
    </lineage>
</organism>
<keyword evidence="1" id="KW-1133">Transmembrane helix</keyword>
<evidence type="ECO:0000313" key="3">
    <source>
        <dbReference type="Proteomes" id="UP001056756"/>
    </source>
</evidence>
<feature type="transmembrane region" description="Helical" evidence="1">
    <location>
        <begin position="250"/>
        <end position="269"/>
    </location>
</feature>
<accession>A0A9J6ZET4</accession>
<feature type="transmembrane region" description="Helical" evidence="1">
    <location>
        <begin position="222"/>
        <end position="244"/>
    </location>
</feature>
<evidence type="ECO:0000313" key="2">
    <source>
        <dbReference type="EMBL" id="URN94305.1"/>
    </source>
</evidence>
<feature type="transmembrane region" description="Helical" evidence="1">
    <location>
        <begin position="65"/>
        <end position="82"/>
    </location>
</feature>
<name>A0A9J6ZET4_9BACL</name>
<feature type="transmembrane region" description="Helical" evidence="1">
    <location>
        <begin position="167"/>
        <end position="185"/>
    </location>
</feature>